<dbReference type="STRING" id="1531429.JI75_06155"/>
<sequence length="367" mass="40372">MKALVVFGTRPEAIKMCPLVLTLKSDPAIDVRVCVTGQHREMLDQVLAIFDIEPDFDLNIMKPGQTLEGITTAVTEKIGSVIDQVEPDIVLVHGDTTTSMAAALGSFYRKVPVGHVEAGLRTYDRYSPFPEEMNRKLISALATYHFAPTQTNFDALAAEGVTEHVYITGNTVIDAFQYTTHDGYRFTNADLARHDFSKPTVLMTAHRRENLGRPLENICDAVLELCDAHPDTSFVYPVHLNPAVRETVFGKLEGHPQITLTDPVDVEDMHNAMSRSVMVMTDSGGLQEEAPHLGKPVVVLRTETERPEAVAAGTAVVAGVGKQQVFDTAHRILSDRETYEAMANAVNPYGDGHASERIRDILKESFS</sequence>
<dbReference type="GO" id="GO:0008761">
    <property type="term" value="F:UDP-N-acetylglucosamine 2-epimerase activity"/>
    <property type="evidence" value="ECO:0007669"/>
    <property type="project" value="UniProtKB-EC"/>
</dbReference>
<reference evidence="7" key="1">
    <citation type="submission" date="2014-08" db="EMBL/GenBank/DDBJ databases">
        <title>Coriobacteriaceae sp. complete genome.</title>
        <authorList>
            <person name="Looft T."/>
            <person name="Bayles D.O."/>
            <person name="Stanton T.B."/>
        </authorList>
    </citation>
    <scope>NUCLEOTIDE SEQUENCE [LARGE SCALE GENOMIC DNA]</scope>
    <source>
        <strain evidence="7">68-1-3</strain>
    </source>
</reference>
<proteinExistence type="inferred from homology"/>
<dbReference type="PANTHER" id="PTHR43174:SF2">
    <property type="entry name" value="UDP-N-ACETYLGLUCOSAMINE 2-EPIMERASE"/>
    <property type="match status" value="1"/>
</dbReference>
<dbReference type="RefSeq" id="WP_039689520.1">
    <property type="nucleotide sequence ID" value="NZ_CP009302.1"/>
</dbReference>
<protein>
    <recommendedName>
        <fullName evidence="3">UDP-N-acetylglucosamine 2-epimerase (non-hydrolyzing)</fullName>
        <ecNumber evidence="3">5.1.3.14</ecNumber>
    </recommendedName>
</protein>
<gene>
    <name evidence="6" type="ORF">JI75_06155</name>
</gene>
<dbReference type="KEGG" id="cbac:JI75_06155"/>
<evidence type="ECO:0000256" key="3">
    <source>
        <dbReference type="ARBA" id="ARBA00038858"/>
    </source>
</evidence>
<dbReference type="InterPro" id="IPR003331">
    <property type="entry name" value="UDP_GlcNAc_Epimerase_2_dom"/>
</dbReference>
<accession>A0A0A8BAV1</accession>
<dbReference type="OrthoDB" id="9803238at2"/>
<organism evidence="6 7">
    <name type="scientific">Berryella intestinalis</name>
    <dbReference type="NCBI Taxonomy" id="1531429"/>
    <lineage>
        <taxon>Bacteria</taxon>
        <taxon>Bacillati</taxon>
        <taxon>Actinomycetota</taxon>
        <taxon>Coriobacteriia</taxon>
        <taxon>Eggerthellales</taxon>
        <taxon>Eggerthellaceae</taxon>
        <taxon>Berryella</taxon>
    </lineage>
</organism>
<keyword evidence="1 4" id="KW-0413">Isomerase</keyword>
<evidence type="ECO:0000259" key="5">
    <source>
        <dbReference type="Pfam" id="PF02350"/>
    </source>
</evidence>
<keyword evidence="7" id="KW-1185">Reference proteome</keyword>
<evidence type="ECO:0000256" key="1">
    <source>
        <dbReference type="ARBA" id="ARBA00023235"/>
    </source>
</evidence>
<dbReference type="NCBIfam" id="TIGR00236">
    <property type="entry name" value="wecB"/>
    <property type="match status" value="1"/>
</dbReference>
<dbReference type="SUPFAM" id="SSF53756">
    <property type="entry name" value="UDP-Glycosyltransferase/glycogen phosphorylase"/>
    <property type="match status" value="1"/>
</dbReference>
<feature type="domain" description="UDP-N-acetylglucosamine 2-epimerase" evidence="5">
    <location>
        <begin position="23"/>
        <end position="363"/>
    </location>
</feature>
<dbReference type="InterPro" id="IPR029767">
    <property type="entry name" value="WecB-like"/>
</dbReference>
<evidence type="ECO:0000313" key="7">
    <source>
        <dbReference type="Proteomes" id="UP000031121"/>
    </source>
</evidence>
<evidence type="ECO:0000256" key="4">
    <source>
        <dbReference type="RuleBase" id="RU003513"/>
    </source>
</evidence>
<dbReference type="Proteomes" id="UP000031121">
    <property type="component" value="Chromosome"/>
</dbReference>
<dbReference type="Pfam" id="PF02350">
    <property type="entry name" value="Epimerase_2"/>
    <property type="match status" value="1"/>
</dbReference>
<dbReference type="EMBL" id="CP009302">
    <property type="protein sequence ID" value="AJC12302.1"/>
    <property type="molecule type" value="Genomic_DNA"/>
</dbReference>
<reference evidence="6 7" key="2">
    <citation type="journal article" date="2015" name="Genome Announc.">
        <title>Complete Genome Sequence of Coriobacteriaceae Strain 68-1-3, a Novel Mucus-Degrading Isolate from the Swine Intestinal Tract.</title>
        <authorList>
            <person name="Looft T."/>
            <person name="Bayles D.O."/>
            <person name="Alt D.P."/>
            <person name="Stanton T.B."/>
        </authorList>
    </citation>
    <scope>NUCLEOTIDE SEQUENCE [LARGE SCALE GENOMIC DNA]</scope>
    <source>
        <strain evidence="6 7">68-1-3</strain>
    </source>
</reference>
<evidence type="ECO:0000256" key="2">
    <source>
        <dbReference type="ARBA" id="ARBA00038209"/>
    </source>
</evidence>
<dbReference type="CDD" id="cd03786">
    <property type="entry name" value="GTB_UDP-GlcNAc_2-Epimerase"/>
    <property type="match status" value="1"/>
</dbReference>
<dbReference type="AlphaFoldDB" id="A0A0A8BAV1"/>
<name>A0A0A8BAV1_9ACTN</name>
<comment type="similarity">
    <text evidence="2 4">Belongs to the UDP-N-acetylglucosamine 2-epimerase family.</text>
</comment>
<dbReference type="EC" id="5.1.3.14" evidence="3"/>
<dbReference type="Gene3D" id="3.40.50.2000">
    <property type="entry name" value="Glycogen Phosphorylase B"/>
    <property type="match status" value="2"/>
</dbReference>
<dbReference type="HOGENOM" id="CLU_041674_1_0_11"/>
<evidence type="ECO:0000313" key="6">
    <source>
        <dbReference type="EMBL" id="AJC12302.1"/>
    </source>
</evidence>
<dbReference type="PANTHER" id="PTHR43174">
    <property type="entry name" value="UDP-N-ACETYLGLUCOSAMINE 2-EPIMERASE"/>
    <property type="match status" value="1"/>
</dbReference>